<dbReference type="AlphaFoldDB" id="A0A6N7VQT2"/>
<sequence>MRPNPEADSPQRPTRSLGSLMSSATSQFTSILKAEAELAKLKMKQAQKSLAGGAVLVALAALFGLTLFWWLFHSIELAFALIVPTWAAALITAGILLLLLVICLVIAVLLFKDGKRKMPEVKEGVTKDFDILKEGLSDE</sequence>
<protein>
    <submittedName>
        <fullName evidence="3">Phage holin family protein</fullName>
    </submittedName>
</protein>
<feature type="transmembrane region" description="Helical" evidence="2">
    <location>
        <begin position="78"/>
        <end position="111"/>
    </location>
</feature>
<feature type="compositionally biased region" description="Polar residues" evidence="1">
    <location>
        <begin position="11"/>
        <end position="22"/>
    </location>
</feature>
<comment type="caution">
    <text evidence="3">The sequence shown here is derived from an EMBL/GenBank/DDBJ whole genome shotgun (WGS) entry which is preliminary data.</text>
</comment>
<dbReference type="InterPro" id="IPR009937">
    <property type="entry name" value="Phage_holin_3_6"/>
</dbReference>
<dbReference type="EMBL" id="VULO01000005">
    <property type="protein sequence ID" value="MSS84109.1"/>
    <property type="molecule type" value="Genomic_DNA"/>
</dbReference>
<evidence type="ECO:0000313" key="3">
    <source>
        <dbReference type="EMBL" id="MSS84109.1"/>
    </source>
</evidence>
<keyword evidence="2" id="KW-1133">Transmembrane helix</keyword>
<evidence type="ECO:0000256" key="1">
    <source>
        <dbReference type="SAM" id="MobiDB-lite"/>
    </source>
</evidence>
<keyword evidence="2" id="KW-0812">Transmembrane</keyword>
<feature type="region of interest" description="Disordered" evidence="1">
    <location>
        <begin position="1"/>
        <end position="22"/>
    </location>
</feature>
<keyword evidence="4" id="KW-1185">Reference proteome</keyword>
<reference evidence="3 4" key="1">
    <citation type="submission" date="2019-08" db="EMBL/GenBank/DDBJ databases">
        <title>In-depth cultivation of the pig gut microbiome towards novel bacterial diversity and tailored functional studies.</title>
        <authorList>
            <person name="Wylensek D."/>
            <person name="Hitch T.C.A."/>
            <person name="Clavel T."/>
        </authorList>
    </citation>
    <scope>NUCLEOTIDE SEQUENCE [LARGE SCALE GENOMIC DNA]</scope>
    <source>
        <strain evidence="3 4">WB03_NA08</strain>
    </source>
</reference>
<proteinExistence type="predicted"/>
<gene>
    <name evidence="3" type="ORF">FYJ24_04870</name>
</gene>
<name>A0A6N7VQT2_9ACTO</name>
<evidence type="ECO:0000313" key="4">
    <source>
        <dbReference type="Proteomes" id="UP000470875"/>
    </source>
</evidence>
<keyword evidence="2" id="KW-0472">Membrane</keyword>
<dbReference type="Pfam" id="PF07332">
    <property type="entry name" value="Phage_holin_3_6"/>
    <property type="match status" value="1"/>
</dbReference>
<dbReference type="RefSeq" id="WP_154544165.1">
    <property type="nucleotide sequence ID" value="NZ_VULO01000005.1"/>
</dbReference>
<organism evidence="3 4">
    <name type="scientific">Scrofimicrobium canadense</name>
    <dbReference type="NCBI Taxonomy" id="2652290"/>
    <lineage>
        <taxon>Bacteria</taxon>
        <taxon>Bacillati</taxon>
        <taxon>Actinomycetota</taxon>
        <taxon>Actinomycetes</taxon>
        <taxon>Actinomycetales</taxon>
        <taxon>Actinomycetaceae</taxon>
        <taxon>Scrofimicrobium</taxon>
    </lineage>
</organism>
<dbReference type="Proteomes" id="UP000470875">
    <property type="component" value="Unassembled WGS sequence"/>
</dbReference>
<feature type="transmembrane region" description="Helical" evidence="2">
    <location>
        <begin position="50"/>
        <end position="72"/>
    </location>
</feature>
<evidence type="ECO:0000256" key="2">
    <source>
        <dbReference type="SAM" id="Phobius"/>
    </source>
</evidence>
<accession>A0A6N7VQT2</accession>